<dbReference type="Gene3D" id="1.20.1280.290">
    <property type="match status" value="1"/>
</dbReference>
<evidence type="ECO:0000256" key="1">
    <source>
        <dbReference type="ARBA" id="ARBA00004141"/>
    </source>
</evidence>
<feature type="transmembrane region" description="Helical" evidence="5">
    <location>
        <begin position="37"/>
        <end position="55"/>
    </location>
</feature>
<evidence type="ECO:0008006" key="7">
    <source>
        <dbReference type="Google" id="ProtNLM"/>
    </source>
</evidence>
<evidence type="ECO:0000256" key="3">
    <source>
        <dbReference type="ARBA" id="ARBA00022989"/>
    </source>
</evidence>
<dbReference type="AlphaFoldDB" id="A0A075GHS0"/>
<evidence type="ECO:0000313" key="6">
    <source>
        <dbReference type="EMBL" id="AIF01158.1"/>
    </source>
</evidence>
<feature type="transmembrane region" description="Helical" evidence="5">
    <location>
        <begin position="6"/>
        <end position="25"/>
    </location>
</feature>
<dbReference type="EMBL" id="KF900613">
    <property type="protein sequence ID" value="AIF01158.1"/>
    <property type="molecule type" value="Genomic_DNA"/>
</dbReference>
<evidence type="ECO:0000256" key="2">
    <source>
        <dbReference type="ARBA" id="ARBA00022692"/>
    </source>
</evidence>
<evidence type="ECO:0000256" key="5">
    <source>
        <dbReference type="SAM" id="Phobius"/>
    </source>
</evidence>
<organism evidence="6">
    <name type="scientific">uncultured marine group II/III euryarchaeote KM3_141_E04</name>
    <dbReference type="NCBI Taxonomy" id="1457878"/>
    <lineage>
        <taxon>Archaea</taxon>
        <taxon>Methanobacteriati</taxon>
        <taxon>Methanobacteriota</taxon>
        <taxon>environmental samples</taxon>
    </lineage>
</organism>
<keyword evidence="4 5" id="KW-0472">Membrane</keyword>
<dbReference type="Pfam" id="PF04193">
    <property type="entry name" value="PQ-loop"/>
    <property type="match status" value="1"/>
</dbReference>
<comment type="subcellular location">
    <subcellularLocation>
        <location evidence="1">Membrane</location>
        <topology evidence="1">Multi-pass membrane protein</topology>
    </subcellularLocation>
</comment>
<sequence length="89" mass="9695">MIPLWVEAIGVAAGFLGVIAWIPQIRKVWVEGKHEGISLPTFSLVSASLTMWLFYGIVIESVAMIFANIAALSCILAIIVGVLRLRREG</sequence>
<keyword evidence="3 5" id="KW-1133">Transmembrane helix</keyword>
<accession>A0A075GHS0</accession>
<proteinExistence type="predicted"/>
<reference evidence="6" key="1">
    <citation type="journal article" date="2014" name="Genome Biol. Evol.">
        <title>Pangenome evidence for extensive interdomain horizontal transfer affecting lineage core and shell genes in uncultured planktonic thaumarchaeota and euryarchaeota.</title>
        <authorList>
            <person name="Deschamps P."/>
            <person name="Zivanovic Y."/>
            <person name="Moreira D."/>
            <person name="Rodriguez-Valera F."/>
            <person name="Lopez-Garcia P."/>
        </authorList>
    </citation>
    <scope>NUCLEOTIDE SEQUENCE</scope>
</reference>
<keyword evidence="2 5" id="KW-0812">Transmembrane</keyword>
<feature type="transmembrane region" description="Helical" evidence="5">
    <location>
        <begin position="61"/>
        <end position="83"/>
    </location>
</feature>
<evidence type="ECO:0000256" key="4">
    <source>
        <dbReference type="ARBA" id="ARBA00023136"/>
    </source>
</evidence>
<dbReference type="GO" id="GO:0016020">
    <property type="term" value="C:membrane"/>
    <property type="evidence" value="ECO:0007669"/>
    <property type="project" value="UniProtKB-SubCell"/>
</dbReference>
<name>A0A075GHS0_9EURY</name>
<protein>
    <recommendedName>
        <fullName evidence="7">MtN3 and saliva related transmembrane protein</fullName>
    </recommendedName>
</protein>
<dbReference type="InterPro" id="IPR006603">
    <property type="entry name" value="PQ-loop_rpt"/>
</dbReference>